<evidence type="ECO:0000256" key="1">
    <source>
        <dbReference type="ARBA" id="ARBA00004141"/>
    </source>
</evidence>
<evidence type="ECO:0000256" key="5">
    <source>
        <dbReference type="RuleBase" id="RU362022"/>
    </source>
</evidence>
<feature type="non-terminal residue" evidence="6">
    <location>
        <position position="1"/>
    </location>
</feature>
<dbReference type="InterPro" id="IPR007269">
    <property type="entry name" value="ICMT_MeTrfase"/>
</dbReference>
<dbReference type="GO" id="GO:0004671">
    <property type="term" value="F:protein C-terminal S-isoprenylcysteine carboxyl O-methyltransferase activity"/>
    <property type="evidence" value="ECO:0007669"/>
    <property type="project" value="UniProtKB-EC"/>
</dbReference>
<comment type="catalytic activity">
    <reaction evidence="5">
        <text>[protein]-C-terminal S-[(2E,6E)-farnesyl]-L-cysteine + S-adenosyl-L-methionine = [protein]-C-terminal S-[(2E,6E)-farnesyl]-L-cysteine methyl ester + S-adenosyl-L-homocysteine</text>
        <dbReference type="Rhea" id="RHEA:21672"/>
        <dbReference type="Rhea" id="RHEA-COMP:12125"/>
        <dbReference type="Rhea" id="RHEA-COMP:12126"/>
        <dbReference type="ChEBI" id="CHEBI:57856"/>
        <dbReference type="ChEBI" id="CHEBI:59789"/>
        <dbReference type="ChEBI" id="CHEBI:90510"/>
        <dbReference type="ChEBI" id="CHEBI:90511"/>
        <dbReference type="EC" id="2.1.1.100"/>
    </reaction>
</comment>
<comment type="subcellular location">
    <subcellularLocation>
        <location evidence="5">Endoplasmic reticulum membrane</location>
        <topology evidence="5">Multi-pass membrane protein</topology>
    </subcellularLocation>
    <subcellularLocation>
        <location evidence="1">Membrane</location>
        <topology evidence="1">Multi-pass membrane protein</topology>
    </subcellularLocation>
</comment>
<dbReference type="InParanoid" id="A0A165G8E6"/>
<dbReference type="InterPro" id="IPR052527">
    <property type="entry name" value="Metal_cation-efflux_comp"/>
</dbReference>
<evidence type="ECO:0000313" key="7">
    <source>
        <dbReference type="Proteomes" id="UP000077266"/>
    </source>
</evidence>
<dbReference type="AlphaFoldDB" id="A0A165G8E6"/>
<gene>
    <name evidence="6" type="ORF">EXIGLDRAFT_617305</name>
</gene>
<name>A0A165G8E6_EXIGL</name>
<sequence>WCFHILGQRFTFQLATHGGSGLVTTVPYAVVRHPSYLGGLVCFYGALIVFLRSFESVWGALGVALFSASILPVLWTRIVEEETMLEKEFKDEWKVYTRRVRSRVIPGIL</sequence>
<dbReference type="OrthoDB" id="422086at2759"/>
<feature type="transmembrane region" description="Helical" evidence="5">
    <location>
        <begin position="57"/>
        <end position="75"/>
    </location>
</feature>
<accession>A0A165G8E6</accession>
<keyword evidence="5" id="KW-0949">S-adenosyl-L-methionine</keyword>
<keyword evidence="5" id="KW-0808">Transferase</keyword>
<proteinExistence type="inferred from homology"/>
<keyword evidence="3 5" id="KW-1133">Transmembrane helix</keyword>
<dbReference type="PANTHER" id="PTHR43847:SF1">
    <property type="entry name" value="BLL3993 PROTEIN"/>
    <property type="match status" value="1"/>
</dbReference>
<evidence type="ECO:0000256" key="3">
    <source>
        <dbReference type="ARBA" id="ARBA00022989"/>
    </source>
</evidence>
<dbReference type="PANTHER" id="PTHR43847">
    <property type="entry name" value="BLL3993 PROTEIN"/>
    <property type="match status" value="1"/>
</dbReference>
<evidence type="ECO:0000256" key="4">
    <source>
        <dbReference type="ARBA" id="ARBA00023136"/>
    </source>
</evidence>
<organism evidence="6 7">
    <name type="scientific">Exidia glandulosa HHB12029</name>
    <dbReference type="NCBI Taxonomy" id="1314781"/>
    <lineage>
        <taxon>Eukaryota</taxon>
        <taxon>Fungi</taxon>
        <taxon>Dikarya</taxon>
        <taxon>Basidiomycota</taxon>
        <taxon>Agaricomycotina</taxon>
        <taxon>Agaricomycetes</taxon>
        <taxon>Auriculariales</taxon>
        <taxon>Exidiaceae</taxon>
        <taxon>Exidia</taxon>
    </lineage>
</organism>
<dbReference type="GO" id="GO:0005789">
    <property type="term" value="C:endoplasmic reticulum membrane"/>
    <property type="evidence" value="ECO:0007669"/>
    <property type="project" value="UniProtKB-SubCell"/>
</dbReference>
<dbReference type="Pfam" id="PF04140">
    <property type="entry name" value="ICMT"/>
    <property type="match status" value="1"/>
</dbReference>
<keyword evidence="4 5" id="KW-0472">Membrane</keyword>
<dbReference type="EMBL" id="KV426055">
    <property type="protein sequence ID" value="KZV90136.1"/>
    <property type="molecule type" value="Genomic_DNA"/>
</dbReference>
<comment type="caution">
    <text evidence="5">Lacks conserved residue(s) required for the propagation of feature annotation.</text>
</comment>
<comment type="similarity">
    <text evidence="5">Belongs to the class VI-like SAM-binding methyltransferase superfamily. Isoprenylcysteine carboxyl methyltransferase family.</text>
</comment>
<keyword evidence="5" id="KW-0489">Methyltransferase</keyword>
<dbReference type="Gene3D" id="1.20.120.1630">
    <property type="match status" value="1"/>
</dbReference>
<evidence type="ECO:0000313" key="6">
    <source>
        <dbReference type="EMBL" id="KZV90136.1"/>
    </source>
</evidence>
<feature type="transmembrane region" description="Helical" evidence="5">
    <location>
        <begin position="35"/>
        <end position="51"/>
    </location>
</feature>
<evidence type="ECO:0000256" key="2">
    <source>
        <dbReference type="ARBA" id="ARBA00022692"/>
    </source>
</evidence>
<keyword evidence="7" id="KW-1185">Reference proteome</keyword>
<dbReference type="Proteomes" id="UP000077266">
    <property type="component" value="Unassembled WGS sequence"/>
</dbReference>
<keyword evidence="2 5" id="KW-0812">Transmembrane</keyword>
<dbReference type="EC" id="2.1.1.100" evidence="5"/>
<dbReference type="GO" id="GO:0032259">
    <property type="term" value="P:methylation"/>
    <property type="evidence" value="ECO:0007669"/>
    <property type="project" value="UniProtKB-KW"/>
</dbReference>
<protein>
    <recommendedName>
        <fullName evidence="5">Protein-S-isoprenylcysteine O-methyltransferase</fullName>
        <ecNumber evidence="5">2.1.1.100</ecNumber>
    </recommendedName>
</protein>
<keyword evidence="5" id="KW-0256">Endoplasmic reticulum</keyword>
<reference evidence="6 7" key="1">
    <citation type="journal article" date="2016" name="Mol. Biol. Evol.">
        <title>Comparative Genomics of Early-Diverging Mushroom-Forming Fungi Provides Insights into the Origins of Lignocellulose Decay Capabilities.</title>
        <authorList>
            <person name="Nagy L.G."/>
            <person name="Riley R."/>
            <person name="Tritt A."/>
            <person name="Adam C."/>
            <person name="Daum C."/>
            <person name="Floudas D."/>
            <person name="Sun H."/>
            <person name="Yadav J.S."/>
            <person name="Pangilinan J."/>
            <person name="Larsson K.H."/>
            <person name="Matsuura K."/>
            <person name="Barry K."/>
            <person name="Labutti K."/>
            <person name="Kuo R."/>
            <person name="Ohm R.A."/>
            <person name="Bhattacharya S.S."/>
            <person name="Shirouzu T."/>
            <person name="Yoshinaga Y."/>
            <person name="Martin F.M."/>
            <person name="Grigoriev I.V."/>
            <person name="Hibbett D.S."/>
        </authorList>
    </citation>
    <scope>NUCLEOTIDE SEQUENCE [LARGE SCALE GENOMIC DNA]</scope>
    <source>
        <strain evidence="6 7">HHB12029</strain>
    </source>
</reference>